<feature type="compositionally biased region" description="Basic and acidic residues" evidence="1">
    <location>
        <begin position="48"/>
        <end position="58"/>
    </location>
</feature>
<evidence type="ECO:0000313" key="3">
    <source>
        <dbReference type="EMBL" id="SPC89251.1"/>
    </source>
</evidence>
<dbReference type="EMBL" id="OIVN01001054">
    <property type="protein sequence ID" value="SPC89251.1"/>
    <property type="molecule type" value="Genomic_DNA"/>
</dbReference>
<name>A0A2N9FQQ5_FAGSY</name>
<evidence type="ECO:0000313" key="2">
    <source>
        <dbReference type="EMBL" id="SPC73919.1"/>
    </source>
</evidence>
<sequence>MKGGFRRNDLALGHGGAESRHEDLPDLRSNSQDSLPWVFGGKGRGRKVREGSGEREGEGNGSEIAGGVGERNS</sequence>
<proteinExistence type="predicted"/>
<protein>
    <submittedName>
        <fullName evidence="3">Uncharacterized protein</fullName>
    </submittedName>
</protein>
<feature type="region of interest" description="Disordered" evidence="1">
    <location>
        <begin position="1"/>
        <end position="73"/>
    </location>
</feature>
<reference evidence="3" key="1">
    <citation type="submission" date="2018-02" db="EMBL/GenBank/DDBJ databases">
        <authorList>
            <person name="Cohen D.B."/>
            <person name="Kent A.D."/>
        </authorList>
    </citation>
    <scope>NUCLEOTIDE SEQUENCE</scope>
</reference>
<organism evidence="3">
    <name type="scientific">Fagus sylvatica</name>
    <name type="common">Beechnut</name>
    <dbReference type="NCBI Taxonomy" id="28930"/>
    <lineage>
        <taxon>Eukaryota</taxon>
        <taxon>Viridiplantae</taxon>
        <taxon>Streptophyta</taxon>
        <taxon>Embryophyta</taxon>
        <taxon>Tracheophyta</taxon>
        <taxon>Spermatophyta</taxon>
        <taxon>Magnoliopsida</taxon>
        <taxon>eudicotyledons</taxon>
        <taxon>Gunneridae</taxon>
        <taxon>Pentapetalae</taxon>
        <taxon>rosids</taxon>
        <taxon>fabids</taxon>
        <taxon>Fagales</taxon>
        <taxon>Fagaceae</taxon>
        <taxon>Fagus</taxon>
    </lineage>
</organism>
<dbReference type="EMBL" id="OIVN01000082">
    <property type="protein sequence ID" value="SPC73919.1"/>
    <property type="molecule type" value="Genomic_DNA"/>
</dbReference>
<feature type="compositionally biased region" description="Basic and acidic residues" evidence="1">
    <location>
        <begin position="17"/>
        <end position="26"/>
    </location>
</feature>
<dbReference type="AlphaFoldDB" id="A0A2N9FQQ5"/>
<feature type="compositionally biased region" description="Gly residues" evidence="1">
    <location>
        <begin position="64"/>
        <end position="73"/>
    </location>
</feature>
<evidence type="ECO:0000256" key="1">
    <source>
        <dbReference type="SAM" id="MobiDB-lite"/>
    </source>
</evidence>
<accession>A0A2N9FQQ5</accession>
<gene>
    <name evidence="3" type="ORF">FSB_LOCUS17133</name>
    <name evidence="2" type="ORF">FSB_LOCUS1801</name>
</gene>